<sequence length="92" mass="10527">MKKKQTTPTPHDALFKQFLTHPETARDLLEIHLPAKLLKVCDLSTLKLESGSFIEDNLRPYYSDVLYSLKTAQVVGCQVKLLSIKVARMQQR</sequence>
<feature type="domain" description="Transposase (putative) YhgA-like" evidence="2">
    <location>
        <begin position="9"/>
        <end position="73"/>
    </location>
</feature>
<dbReference type="AlphaFoldDB" id="A0A1L0CQ01"/>
<dbReference type="Proteomes" id="UP000183794">
    <property type="component" value="Unassembled WGS sequence"/>
</dbReference>
<dbReference type="EMBL" id="FPLD01000167">
    <property type="protein sequence ID" value="SGZ20410.1"/>
    <property type="molecule type" value="Genomic_DNA"/>
</dbReference>
<organism evidence="3 4">
    <name type="scientific">Moritella viscosa</name>
    <dbReference type="NCBI Taxonomy" id="80854"/>
    <lineage>
        <taxon>Bacteria</taxon>
        <taxon>Pseudomonadati</taxon>
        <taxon>Pseudomonadota</taxon>
        <taxon>Gammaproteobacteria</taxon>
        <taxon>Alteromonadales</taxon>
        <taxon>Moritellaceae</taxon>
        <taxon>Moritella</taxon>
    </lineage>
</organism>
<dbReference type="GO" id="GO:1990238">
    <property type="term" value="F:double-stranded DNA endonuclease activity"/>
    <property type="evidence" value="ECO:0007669"/>
    <property type="project" value="TreeGrafter"/>
</dbReference>
<evidence type="ECO:0000313" key="3">
    <source>
        <dbReference type="EMBL" id="SGZ20410.1"/>
    </source>
</evidence>
<protein>
    <recommendedName>
        <fullName evidence="2">Transposase (putative) YhgA-like domain-containing protein</fullName>
    </recommendedName>
</protein>
<dbReference type="PANTHER" id="PTHR34611:SF2">
    <property type="entry name" value="INACTIVE RECOMBINATION-PROMOTING NUCLEASE-LIKE PROTEIN RPNE-RELATED"/>
    <property type="match status" value="1"/>
</dbReference>
<dbReference type="GO" id="GO:0006310">
    <property type="term" value="P:DNA recombination"/>
    <property type="evidence" value="ECO:0007669"/>
    <property type="project" value="TreeGrafter"/>
</dbReference>
<dbReference type="NCBIfam" id="TIGR01784">
    <property type="entry name" value="T_den_put_tspse"/>
    <property type="match status" value="1"/>
</dbReference>
<name>A0A1L0CQ01_9GAMM</name>
<dbReference type="PANTHER" id="PTHR34611">
    <property type="match status" value="1"/>
</dbReference>
<evidence type="ECO:0000259" key="2">
    <source>
        <dbReference type="Pfam" id="PF04754"/>
    </source>
</evidence>
<evidence type="ECO:0000313" key="4">
    <source>
        <dbReference type="Proteomes" id="UP000183794"/>
    </source>
</evidence>
<comment type="similarity">
    <text evidence="1">Belongs to the Rpn/YhgA-like nuclease family.</text>
</comment>
<evidence type="ECO:0000256" key="1">
    <source>
        <dbReference type="ARBA" id="ARBA00009787"/>
    </source>
</evidence>
<proteinExistence type="inferred from homology"/>
<accession>A0A1L0CQ01</accession>
<dbReference type="Pfam" id="PF04754">
    <property type="entry name" value="Transposase_31"/>
    <property type="match status" value="1"/>
</dbReference>
<dbReference type="InterPro" id="IPR006842">
    <property type="entry name" value="Transposase_31"/>
</dbReference>
<reference evidence="3 4" key="1">
    <citation type="submission" date="2016-11" db="EMBL/GenBank/DDBJ databases">
        <authorList>
            <person name="Jaros S."/>
            <person name="Januszkiewicz K."/>
            <person name="Wedrychowicz H."/>
        </authorList>
    </citation>
    <scope>NUCLEOTIDE SEQUENCE [LARGE SCALE GENOMIC DNA]</scope>
    <source>
        <strain evidence="3">NVI 5450</strain>
    </source>
</reference>
<gene>
    <name evidence="3" type="ORF">NVI5450_4871</name>
</gene>
<dbReference type="InterPro" id="IPR051699">
    <property type="entry name" value="Rpn/YhgA-like_nuclease"/>
</dbReference>
<dbReference type="InterPro" id="IPR010106">
    <property type="entry name" value="RpnA"/>
</dbReference>